<evidence type="ECO:0000313" key="3">
    <source>
        <dbReference type="Proteomes" id="UP000299102"/>
    </source>
</evidence>
<protein>
    <submittedName>
        <fullName evidence="2">Uncharacterized protein</fullName>
    </submittedName>
</protein>
<reference evidence="2 3" key="1">
    <citation type="journal article" date="2019" name="Commun. Biol.">
        <title>The bagworm genome reveals a unique fibroin gene that provides high tensile strength.</title>
        <authorList>
            <person name="Kono N."/>
            <person name="Nakamura H."/>
            <person name="Ohtoshi R."/>
            <person name="Tomita M."/>
            <person name="Numata K."/>
            <person name="Arakawa K."/>
        </authorList>
    </citation>
    <scope>NUCLEOTIDE SEQUENCE [LARGE SCALE GENOMIC DNA]</scope>
</reference>
<comment type="caution">
    <text evidence="2">The sequence shown here is derived from an EMBL/GenBank/DDBJ whole genome shotgun (WGS) entry which is preliminary data.</text>
</comment>
<dbReference type="EMBL" id="BGZK01001063">
    <property type="protein sequence ID" value="GBP70094.1"/>
    <property type="molecule type" value="Genomic_DNA"/>
</dbReference>
<proteinExistence type="predicted"/>
<dbReference type="Proteomes" id="UP000299102">
    <property type="component" value="Unassembled WGS sequence"/>
</dbReference>
<keyword evidence="3" id="KW-1185">Reference proteome</keyword>
<feature type="compositionally biased region" description="Low complexity" evidence="1">
    <location>
        <begin position="93"/>
        <end position="104"/>
    </location>
</feature>
<evidence type="ECO:0000256" key="1">
    <source>
        <dbReference type="SAM" id="MobiDB-lite"/>
    </source>
</evidence>
<evidence type="ECO:0000313" key="2">
    <source>
        <dbReference type="EMBL" id="GBP70094.1"/>
    </source>
</evidence>
<feature type="region of interest" description="Disordered" evidence="1">
    <location>
        <begin position="86"/>
        <end position="108"/>
    </location>
</feature>
<gene>
    <name evidence="2" type="ORF">EVAR_50915_1</name>
</gene>
<sequence length="179" mass="20123">MEQNDKCLGNFAERNIELIHRLRWRRRPCGRRRTRRREECSLPIKLASADIAYASSMFKTSTLVSRASPVQFVCIFLCTGSAAGRTAGGPRNGSPSCGEPSSSPFRGDRHCALRRSPSALRGPAQLASPALPPLRCATPFQIFEIMRPPIYIVVKAYQISRARLKSLKKSHRWHYCLIP</sequence>
<organism evidence="2 3">
    <name type="scientific">Eumeta variegata</name>
    <name type="common">Bagworm moth</name>
    <name type="synonym">Eumeta japonica</name>
    <dbReference type="NCBI Taxonomy" id="151549"/>
    <lineage>
        <taxon>Eukaryota</taxon>
        <taxon>Metazoa</taxon>
        <taxon>Ecdysozoa</taxon>
        <taxon>Arthropoda</taxon>
        <taxon>Hexapoda</taxon>
        <taxon>Insecta</taxon>
        <taxon>Pterygota</taxon>
        <taxon>Neoptera</taxon>
        <taxon>Endopterygota</taxon>
        <taxon>Lepidoptera</taxon>
        <taxon>Glossata</taxon>
        <taxon>Ditrysia</taxon>
        <taxon>Tineoidea</taxon>
        <taxon>Psychidae</taxon>
        <taxon>Oiketicinae</taxon>
        <taxon>Eumeta</taxon>
    </lineage>
</organism>
<dbReference type="AlphaFoldDB" id="A0A4C1Y526"/>
<accession>A0A4C1Y526</accession>
<name>A0A4C1Y526_EUMVA</name>